<evidence type="ECO:0000256" key="5">
    <source>
        <dbReference type="ARBA" id="ARBA00022741"/>
    </source>
</evidence>
<dbReference type="OrthoDB" id="9808041at2"/>
<comment type="catalytic activity">
    <reaction evidence="1">
        <text>6-hydroxymethyl-7,8-dihydropterin + ATP = (7,8-dihydropterin-6-yl)methyl diphosphate + AMP + H(+)</text>
        <dbReference type="Rhea" id="RHEA:11412"/>
        <dbReference type="ChEBI" id="CHEBI:15378"/>
        <dbReference type="ChEBI" id="CHEBI:30616"/>
        <dbReference type="ChEBI" id="CHEBI:44841"/>
        <dbReference type="ChEBI" id="CHEBI:72950"/>
        <dbReference type="ChEBI" id="CHEBI:456215"/>
        <dbReference type="EC" id="2.7.6.3"/>
    </reaction>
</comment>
<dbReference type="Gene3D" id="3.30.70.560">
    <property type="entry name" value="7,8-Dihydro-6-hydroxymethylpterin-pyrophosphokinase HPPK"/>
    <property type="match status" value="1"/>
</dbReference>
<dbReference type="InterPro" id="IPR000550">
    <property type="entry name" value="Hppk"/>
</dbReference>
<dbReference type="EC" id="2.7.6.3" evidence="3"/>
<dbReference type="AlphaFoldDB" id="A0A7L9SRJ7"/>
<evidence type="ECO:0000259" key="10">
    <source>
        <dbReference type="Pfam" id="PF01288"/>
    </source>
</evidence>
<comment type="pathway">
    <text evidence="2">Cofactor biosynthesis; tetrahydrofolate biosynthesis; 2-amino-4-hydroxy-6-hydroxymethyl-7,8-dihydropteridine diphosphate from 7,8-dihydroneopterin triphosphate: step 4/4.</text>
</comment>
<dbReference type="EMBL" id="CP062938">
    <property type="protein sequence ID" value="QOL32752.1"/>
    <property type="molecule type" value="Genomic_DNA"/>
</dbReference>
<keyword evidence="5" id="KW-0547">Nucleotide-binding</keyword>
<dbReference type="Pfam" id="PF01288">
    <property type="entry name" value="HPPK"/>
    <property type="match status" value="1"/>
</dbReference>
<dbReference type="GO" id="GO:0046656">
    <property type="term" value="P:folic acid biosynthetic process"/>
    <property type="evidence" value="ECO:0007669"/>
    <property type="project" value="UniProtKB-KW"/>
</dbReference>
<dbReference type="GO" id="GO:0005524">
    <property type="term" value="F:ATP binding"/>
    <property type="evidence" value="ECO:0007669"/>
    <property type="project" value="UniProtKB-KW"/>
</dbReference>
<evidence type="ECO:0000256" key="9">
    <source>
        <dbReference type="SAM" id="MobiDB-lite"/>
    </source>
</evidence>
<sequence length="318" mass="33438">MALRRAPTRFGQTSGRDSRVAQALGGYEAGRVIADDNQGACRAAGPLPYGEKIVTNTEHQELDAEVTLRLTPRQAQRLASGAHVDVIVRDADGGFVAFAHDVDVRVDGIDGFDGGDRIDRIDRIDGGDVSPQTRGFDTRAATPTESGENGLPNDGAAVVSRRAVISLDSVSPRAEAIFRAAIVAIDGIPGNQVEGISPLYHVSGVTGPDAMAAVIQITTRMSARELISVLGAVEASHEGAVDLDLVDMEGVRSDEPDCRVPWPSAREHAGVLAPWLDMDPNAELGGDPVSFLLAMAPDSGFVGMLSDNWILGAQGLID</sequence>
<accession>A0A7L9SRJ7</accession>
<evidence type="ECO:0000256" key="4">
    <source>
        <dbReference type="ARBA" id="ARBA00022679"/>
    </source>
</evidence>
<keyword evidence="6 11" id="KW-0418">Kinase</keyword>
<keyword evidence="8" id="KW-0289">Folate biosynthesis</keyword>
<dbReference type="InterPro" id="IPR035907">
    <property type="entry name" value="Hppk_sf"/>
</dbReference>
<organism evidence="11 12">
    <name type="scientific">Bifidobacterium eulemuris</name>
    <dbReference type="NCBI Taxonomy" id="1765219"/>
    <lineage>
        <taxon>Bacteria</taxon>
        <taxon>Bacillati</taxon>
        <taxon>Actinomycetota</taxon>
        <taxon>Actinomycetes</taxon>
        <taxon>Bifidobacteriales</taxon>
        <taxon>Bifidobacteriaceae</taxon>
        <taxon>Bifidobacterium</taxon>
    </lineage>
</organism>
<dbReference type="KEGG" id="beu:BE0216_10135"/>
<evidence type="ECO:0000256" key="2">
    <source>
        <dbReference type="ARBA" id="ARBA00005051"/>
    </source>
</evidence>
<evidence type="ECO:0000256" key="1">
    <source>
        <dbReference type="ARBA" id="ARBA00000198"/>
    </source>
</evidence>
<dbReference type="Proteomes" id="UP000593943">
    <property type="component" value="Chromosome"/>
</dbReference>
<evidence type="ECO:0000313" key="12">
    <source>
        <dbReference type="Proteomes" id="UP000593943"/>
    </source>
</evidence>
<feature type="compositionally biased region" description="Polar residues" evidence="9">
    <location>
        <begin position="130"/>
        <end position="147"/>
    </location>
</feature>
<protein>
    <recommendedName>
        <fullName evidence="3">2-amino-4-hydroxy-6-hydroxymethyldihydropteridine diphosphokinase</fullName>
        <ecNumber evidence="3">2.7.6.3</ecNumber>
    </recommendedName>
</protein>
<feature type="region of interest" description="Disordered" evidence="9">
    <location>
        <begin position="122"/>
        <end position="154"/>
    </location>
</feature>
<name>A0A7L9SRJ7_9BIFI</name>
<keyword evidence="4" id="KW-0808">Transferase</keyword>
<dbReference type="SUPFAM" id="SSF55083">
    <property type="entry name" value="6-hydroxymethyl-7,8-dihydropterin pyrophosphokinase, HPPK"/>
    <property type="match status" value="1"/>
</dbReference>
<dbReference type="UniPathway" id="UPA00077">
    <property type="reaction ID" value="UER00155"/>
</dbReference>
<evidence type="ECO:0000256" key="8">
    <source>
        <dbReference type="ARBA" id="ARBA00022909"/>
    </source>
</evidence>
<evidence type="ECO:0000256" key="3">
    <source>
        <dbReference type="ARBA" id="ARBA00013253"/>
    </source>
</evidence>
<proteinExistence type="predicted"/>
<evidence type="ECO:0000313" key="11">
    <source>
        <dbReference type="EMBL" id="QOL32752.1"/>
    </source>
</evidence>
<dbReference type="GO" id="GO:0003848">
    <property type="term" value="F:2-amino-4-hydroxy-6-hydroxymethyldihydropteridine diphosphokinase activity"/>
    <property type="evidence" value="ECO:0007669"/>
    <property type="project" value="UniProtKB-EC"/>
</dbReference>
<dbReference type="GO" id="GO:0016301">
    <property type="term" value="F:kinase activity"/>
    <property type="evidence" value="ECO:0007669"/>
    <property type="project" value="UniProtKB-KW"/>
</dbReference>
<gene>
    <name evidence="11" type="ORF">BE0216_10135</name>
</gene>
<keyword evidence="7" id="KW-0067">ATP-binding</keyword>
<reference evidence="11 12" key="1">
    <citation type="submission" date="2020-10" db="EMBL/GenBank/DDBJ databases">
        <title>Genome sequencing of Bifidobacterium eulemuris_DSMZ_100216.</title>
        <authorList>
            <person name="Kim J."/>
        </authorList>
    </citation>
    <scope>NUCLEOTIDE SEQUENCE [LARGE SCALE GENOMIC DNA]</scope>
    <source>
        <strain evidence="11 12">DSM 100216</strain>
    </source>
</reference>
<dbReference type="GO" id="GO:0046654">
    <property type="term" value="P:tetrahydrofolate biosynthetic process"/>
    <property type="evidence" value="ECO:0007669"/>
    <property type="project" value="UniProtKB-UniPathway"/>
</dbReference>
<evidence type="ECO:0000256" key="7">
    <source>
        <dbReference type="ARBA" id="ARBA00022840"/>
    </source>
</evidence>
<feature type="domain" description="7,8-dihydro-6-hydroxymethylpterin-pyrophosphokinase" evidence="10">
    <location>
        <begin position="165"/>
        <end position="280"/>
    </location>
</feature>
<keyword evidence="12" id="KW-1185">Reference proteome</keyword>
<evidence type="ECO:0000256" key="6">
    <source>
        <dbReference type="ARBA" id="ARBA00022777"/>
    </source>
</evidence>